<dbReference type="OrthoDB" id="2153661at2759"/>
<dbReference type="InterPro" id="IPR036259">
    <property type="entry name" value="MFS_trans_sf"/>
</dbReference>
<name>W9II62_FUSOX</name>
<feature type="transmembrane region" description="Helical" evidence="6">
    <location>
        <begin position="109"/>
        <end position="131"/>
    </location>
</feature>
<keyword evidence="3 6" id="KW-1133">Transmembrane helix</keyword>
<dbReference type="Pfam" id="PF00083">
    <property type="entry name" value="Sugar_tr"/>
    <property type="match status" value="2"/>
</dbReference>
<dbReference type="Gene3D" id="1.20.1250.20">
    <property type="entry name" value="MFS general substrate transporter like domains"/>
    <property type="match status" value="1"/>
</dbReference>
<evidence type="ECO:0000256" key="3">
    <source>
        <dbReference type="ARBA" id="ARBA00022989"/>
    </source>
</evidence>
<keyword evidence="2 6" id="KW-0812">Transmembrane</keyword>
<feature type="domain" description="Major facilitator superfamily (MFS) profile" evidence="7">
    <location>
        <begin position="42"/>
        <end position="471"/>
    </location>
</feature>
<feature type="transmembrane region" description="Helical" evidence="6">
    <location>
        <begin position="83"/>
        <end position="102"/>
    </location>
</feature>
<dbReference type="PROSITE" id="PS50850">
    <property type="entry name" value="MFS"/>
    <property type="match status" value="1"/>
</dbReference>
<dbReference type="InterPro" id="IPR005829">
    <property type="entry name" value="Sugar_transporter_CS"/>
</dbReference>
<feature type="compositionally biased region" description="Polar residues" evidence="5">
    <location>
        <begin position="17"/>
        <end position="28"/>
    </location>
</feature>
<dbReference type="EMBL" id="JH717842">
    <property type="protein sequence ID" value="EWY92206.1"/>
    <property type="molecule type" value="Genomic_DNA"/>
</dbReference>
<dbReference type="InterPro" id="IPR005828">
    <property type="entry name" value="MFS_sugar_transport-like"/>
</dbReference>
<gene>
    <name evidence="8" type="ORF">FOYG_05791</name>
</gene>
<feature type="transmembrane region" description="Helical" evidence="6">
    <location>
        <begin position="419"/>
        <end position="439"/>
    </location>
</feature>
<dbReference type="PROSITE" id="PS00216">
    <property type="entry name" value="SUGAR_TRANSPORT_1"/>
    <property type="match status" value="1"/>
</dbReference>
<reference evidence="8 9" key="1">
    <citation type="submission" date="2011-06" db="EMBL/GenBank/DDBJ databases">
        <title>The Genome Sequence of Fusarium oxysporum FOSC 3-a.</title>
        <authorList>
            <consortium name="The Broad Institute Genome Sequencing Platform"/>
            <person name="Ma L.-J."/>
            <person name="Gale L.R."/>
            <person name="Schwartz D.C."/>
            <person name="Zhou S."/>
            <person name="Corby-Kistler H."/>
            <person name="Young S.K."/>
            <person name="Zeng Q."/>
            <person name="Gargeya S."/>
            <person name="Fitzgerald M."/>
            <person name="Haas B."/>
            <person name="Abouelleil A."/>
            <person name="Alvarado L."/>
            <person name="Arachchi H.M."/>
            <person name="Berlin A."/>
            <person name="Brown A."/>
            <person name="Chapman S.B."/>
            <person name="Chen Z."/>
            <person name="Dunbar C."/>
            <person name="Freedman E."/>
            <person name="Gearin G."/>
            <person name="Gellesch M."/>
            <person name="Goldberg J."/>
            <person name="Griggs A."/>
            <person name="Gujja S."/>
            <person name="Heiman D."/>
            <person name="Howarth C."/>
            <person name="Larson L."/>
            <person name="Lui A."/>
            <person name="MacDonald P.J.P."/>
            <person name="Mehta T."/>
            <person name="Montmayeur A."/>
            <person name="Murphy C."/>
            <person name="Neiman D."/>
            <person name="Pearson M."/>
            <person name="Priest M."/>
            <person name="Roberts A."/>
            <person name="Saif S."/>
            <person name="Shea T."/>
            <person name="Shenoy N."/>
            <person name="Sisk P."/>
            <person name="Stolte C."/>
            <person name="Sykes S."/>
            <person name="Wortman J."/>
            <person name="Nusbaum C."/>
            <person name="Birren B."/>
        </authorList>
    </citation>
    <scope>NUCLEOTIDE SEQUENCE [LARGE SCALE GENOMIC DNA]</scope>
    <source>
        <strain evidence="9">FOSC 3-a</strain>
    </source>
</reference>
<sequence length="471" mass="51718">MAENISKNEMPADKTLAVSSDESISAETETNEPIKRTPGQLDVLVQGVALFSDGYNIQIIGYMNTVLAKLYPKQMTAEVKTRLSNSILIGDIFGMLLFGLCIDRFGRRVGIYLTTLFLVLGIVIATAAHGVTVEGMFWMMVIGRGVAGVGAGGEYTVCTSQAVECADSTEAMRKRRGMLVAVATNAAIISGFVASSIVSLIVIAAYKGVPHDGIWRICFGIGIILPLGIFFFRLRLMDSTQYKKHAIQHKIPYKLAIKYYWKPLLGCCSAWFLYDAVVYPFNLLAPTLVAGFSNNQTMQESIGWSALINFFALPGAFIGALLMDRIGRRQTYALGWSIVCVFGFVIGGTMYPLNSPSAFPAFVTLYGLFQTFLSRKLSYSAQRPLSRVCCSDRQGRCCGWYPGAKCLVSFDDKLKGQQVVFLIGSAISVVGVLCVWFLIPNHPKTLEEEDVRFKAYLEENGYDTSQMGLKG</sequence>
<protein>
    <recommendedName>
        <fullName evidence="7">Major facilitator superfamily (MFS) profile domain-containing protein</fullName>
    </recommendedName>
</protein>
<dbReference type="HOGENOM" id="CLU_001265_46_12_1"/>
<dbReference type="AlphaFoldDB" id="W9II62"/>
<dbReference type="PANTHER" id="PTHR23508">
    <property type="entry name" value="CARBOXYLIC ACID TRANSPORTER PROTEIN HOMOLOG"/>
    <property type="match status" value="1"/>
</dbReference>
<evidence type="ECO:0000256" key="2">
    <source>
        <dbReference type="ARBA" id="ARBA00022692"/>
    </source>
</evidence>
<evidence type="ECO:0000313" key="9">
    <source>
        <dbReference type="Proteomes" id="UP000030753"/>
    </source>
</evidence>
<proteinExistence type="predicted"/>
<dbReference type="InterPro" id="IPR020846">
    <property type="entry name" value="MFS_dom"/>
</dbReference>
<dbReference type="GO" id="GO:0005886">
    <property type="term" value="C:plasma membrane"/>
    <property type="evidence" value="ECO:0007669"/>
    <property type="project" value="TreeGrafter"/>
</dbReference>
<feature type="region of interest" description="Disordered" evidence="5">
    <location>
        <begin position="1"/>
        <end position="33"/>
    </location>
</feature>
<evidence type="ECO:0000259" key="7">
    <source>
        <dbReference type="PROSITE" id="PS50850"/>
    </source>
</evidence>
<evidence type="ECO:0000256" key="5">
    <source>
        <dbReference type="SAM" id="MobiDB-lite"/>
    </source>
</evidence>
<evidence type="ECO:0000256" key="1">
    <source>
        <dbReference type="ARBA" id="ARBA00004141"/>
    </source>
</evidence>
<dbReference type="GO" id="GO:0046943">
    <property type="term" value="F:carboxylic acid transmembrane transporter activity"/>
    <property type="evidence" value="ECO:0007669"/>
    <property type="project" value="TreeGrafter"/>
</dbReference>
<feature type="transmembrane region" description="Helical" evidence="6">
    <location>
        <begin position="213"/>
        <end position="234"/>
    </location>
</feature>
<dbReference type="Proteomes" id="UP000030753">
    <property type="component" value="Unassembled WGS sequence"/>
</dbReference>
<feature type="transmembrane region" description="Helical" evidence="6">
    <location>
        <begin position="334"/>
        <end position="351"/>
    </location>
</feature>
<organism evidence="8 9">
    <name type="scientific">Fusarium oxysporum NRRL 32931</name>
    <dbReference type="NCBI Taxonomy" id="660029"/>
    <lineage>
        <taxon>Eukaryota</taxon>
        <taxon>Fungi</taxon>
        <taxon>Dikarya</taxon>
        <taxon>Ascomycota</taxon>
        <taxon>Pezizomycotina</taxon>
        <taxon>Sordariomycetes</taxon>
        <taxon>Hypocreomycetidae</taxon>
        <taxon>Hypocreales</taxon>
        <taxon>Nectriaceae</taxon>
        <taxon>Fusarium</taxon>
        <taxon>Fusarium oxysporum species complex</taxon>
    </lineage>
</organism>
<dbReference type="SUPFAM" id="SSF103473">
    <property type="entry name" value="MFS general substrate transporter"/>
    <property type="match status" value="1"/>
</dbReference>
<accession>W9II62</accession>
<dbReference type="PANTHER" id="PTHR23508:SF10">
    <property type="entry name" value="CARBOXYLIC ACID TRANSPORTER PROTEIN HOMOLOG"/>
    <property type="match status" value="1"/>
</dbReference>
<evidence type="ECO:0000256" key="4">
    <source>
        <dbReference type="ARBA" id="ARBA00023136"/>
    </source>
</evidence>
<evidence type="ECO:0000256" key="6">
    <source>
        <dbReference type="SAM" id="Phobius"/>
    </source>
</evidence>
<comment type="subcellular location">
    <subcellularLocation>
        <location evidence="1">Membrane</location>
        <topology evidence="1">Multi-pass membrane protein</topology>
    </subcellularLocation>
</comment>
<feature type="transmembrane region" description="Helical" evidence="6">
    <location>
        <begin position="259"/>
        <end position="281"/>
    </location>
</feature>
<keyword evidence="4 6" id="KW-0472">Membrane</keyword>
<evidence type="ECO:0000313" key="8">
    <source>
        <dbReference type="EMBL" id="EWY92206.1"/>
    </source>
</evidence>
<feature type="transmembrane region" description="Helical" evidence="6">
    <location>
        <begin position="178"/>
        <end position="207"/>
    </location>
</feature>
<feature type="transmembrane region" description="Helical" evidence="6">
    <location>
        <begin position="301"/>
        <end position="322"/>
    </location>
</feature>